<dbReference type="InterPro" id="IPR027396">
    <property type="entry name" value="DsrEFH-like"/>
</dbReference>
<comment type="caution">
    <text evidence="1">The sequence shown here is derived from an EMBL/GenBank/DDBJ whole genome shotgun (WGS) entry which is preliminary data.</text>
</comment>
<sequence length="239" mass="26193">MNEQNGTTRRGFFGQAAIGVAAAMMMGTTGEAQIVWKENQWKQPEFNTLLNLKRTVKLVVECAVIEDGEVLGATRNALNAMHYGFGVAMNEIQVVAALHGPANLLNYDDYIWQKYAVGEWFKVNDPDTGKPATRNIYFPSKAGAGLHYTSQDENNPASAEQDASVQGLQARGVRFLSCHMATEAQARMLIKRLSLKQEPEEIVHEMLAHTVPGVLVVPGVVGSVTMLQSVGHYSYLKIA</sequence>
<organism evidence="1">
    <name type="scientific">mine drainage metagenome</name>
    <dbReference type="NCBI Taxonomy" id="410659"/>
    <lineage>
        <taxon>unclassified sequences</taxon>
        <taxon>metagenomes</taxon>
        <taxon>ecological metagenomes</taxon>
    </lineage>
</organism>
<proteinExistence type="predicted"/>
<dbReference type="AlphaFoldDB" id="E6QKL6"/>
<accession>E6QKL6</accession>
<dbReference type="InterPro" id="IPR006311">
    <property type="entry name" value="TAT_signal"/>
</dbReference>
<protein>
    <submittedName>
        <fullName evidence="1">Uncharacterized protein</fullName>
    </submittedName>
</protein>
<name>E6QKL6_9ZZZZ</name>
<evidence type="ECO:0000313" key="1">
    <source>
        <dbReference type="EMBL" id="CBI07786.1"/>
    </source>
</evidence>
<dbReference type="Gene3D" id="3.40.1260.10">
    <property type="entry name" value="DsrEFH-like"/>
    <property type="match status" value="1"/>
</dbReference>
<reference evidence="1" key="1">
    <citation type="submission" date="2009-10" db="EMBL/GenBank/DDBJ databases">
        <title>Diversity of trophic interactions inside an arsenic-rich microbial ecosystem.</title>
        <authorList>
            <person name="Bertin P.N."/>
            <person name="Heinrich-Salmeron A."/>
            <person name="Pelletier E."/>
            <person name="Goulhen-Chollet F."/>
            <person name="Arsene-Ploetze F."/>
            <person name="Gallien S."/>
            <person name="Calteau A."/>
            <person name="Vallenet D."/>
            <person name="Casiot C."/>
            <person name="Chane-Woon-Ming B."/>
            <person name="Giloteaux L."/>
            <person name="Barakat M."/>
            <person name="Bonnefoy V."/>
            <person name="Bruneel O."/>
            <person name="Chandler M."/>
            <person name="Cleiss J."/>
            <person name="Duran R."/>
            <person name="Elbaz-Poulichet F."/>
            <person name="Fonknechten N."/>
            <person name="Lauga B."/>
            <person name="Mornico D."/>
            <person name="Ortet P."/>
            <person name="Schaeffer C."/>
            <person name="Siguier P."/>
            <person name="Alexander Thil Smith A."/>
            <person name="Van Dorsselaer A."/>
            <person name="Weissenbach J."/>
            <person name="Medigue C."/>
            <person name="Le Paslier D."/>
        </authorList>
    </citation>
    <scope>NUCLEOTIDE SEQUENCE</scope>
</reference>
<dbReference type="PROSITE" id="PS51318">
    <property type="entry name" value="TAT"/>
    <property type="match status" value="1"/>
</dbReference>
<dbReference type="EMBL" id="CABQ01000141">
    <property type="protein sequence ID" value="CBI07786.1"/>
    <property type="molecule type" value="Genomic_DNA"/>
</dbReference>
<gene>
    <name evidence="1" type="ORF">CARN6_1173</name>
</gene>